<name>A0A5S3WFN2_9GAMM</name>
<reference evidence="3" key="2">
    <citation type="submission" date="2019-06" db="EMBL/GenBank/DDBJ databases">
        <title>Co-occurence of chitin degradation, pigmentation and bioactivity in marine Pseudoalteromonas.</title>
        <authorList>
            <person name="Sonnenschein E.C."/>
            <person name="Bech P.K."/>
        </authorList>
    </citation>
    <scope>NUCLEOTIDE SEQUENCE [LARGE SCALE GENOMIC DNA]</scope>
    <source>
        <strain evidence="3">S2676</strain>
    </source>
</reference>
<proteinExistence type="predicted"/>
<dbReference type="PANTHER" id="PTHR33747:SF1">
    <property type="entry name" value="ADENYLATE CYCLASE-ASSOCIATED CAP C-TERMINAL DOMAIN-CONTAINING PROTEIN"/>
    <property type="match status" value="1"/>
</dbReference>
<dbReference type="PANTHER" id="PTHR33747">
    <property type="entry name" value="UPF0225 PROTEIN SCO1677"/>
    <property type="match status" value="1"/>
</dbReference>
<dbReference type="Proteomes" id="UP000310249">
    <property type="component" value="Unassembled WGS sequence"/>
</dbReference>
<dbReference type="SUPFAM" id="SSF54427">
    <property type="entry name" value="NTF2-like"/>
    <property type="match status" value="1"/>
</dbReference>
<reference evidence="2 3" key="1">
    <citation type="submission" date="2018-01" db="EMBL/GenBank/DDBJ databases">
        <authorList>
            <person name="Paulsen S."/>
            <person name="Gram L.K."/>
        </authorList>
    </citation>
    <scope>NUCLEOTIDE SEQUENCE [LARGE SCALE GENOMIC DNA]</scope>
    <source>
        <strain evidence="2 3">S2676</strain>
    </source>
</reference>
<dbReference type="SUPFAM" id="SSF103642">
    <property type="entry name" value="Sec-C motif"/>
    <property type="match status" value="1"/>
</dbReference>
<protein>
    <submittedName>
        <fullName evidence="2">Preprotein translocase subunit SecA</fullName>
    </submittedName>
</protein>
<dbReference type="RefSeq" id="WP_138553335.1">
    <property type="nucleotide sequence ID" value="NZ_PNCH01000068.1"/>
</dbReference>
<evidence type="ECO:0000259" key="1">
    <source>
        <dbReference type="Pfam" id="PF17775"/>
    </source>
</evidence>
<dbReference type="Gene3D" id="3.10.450.50">
    <property type="match status" value="1"/>
</dbReference>
<dbReference type="EMBL" id="PNCI01000070">
    <property type="protein sequence ID" value="TMP24581.1"/>
    <property type="molecule type" value="Genomic_DNA"/>
</dbReference>
<comment type="caution">
    <text evidence="2">The sequence shown here is derived from an EMBL/GenBank/DDBJ whole genome shotgun (WGS) entry which is preliminary data.</text>
</comment>
<dbReference type="InterPro" id="IPR032710">
    <property type="entry name" value="NTF2-like_dom_sf"/>
</dbReference>
<dbReference type="InterPro" id="IPR048469">
    <property type="entry name" value="YchJ-like_M"/>
</dbReference>
<evidence type="ECO:0000313" key="2">
    <source>
        <dbReference type="EMBL" id="TMP24581.1"/>
    </source>
</evidence>
<accession>A0A5S3WFN2</accession>
<sequence length="151" mass="17369">MCYCGSETEAQVCCLPFIEGRKHPESAQQLMRSRYSAYCLKDTGYIHNTYAQSMRAENSEASIRAFAEQVTFIGLEIIQCSESTDYHFVEFKAMYLDGDVCVTMHERSRFLKEAGLWRYLDGELYPCPEKKISRNDPCPCQSGKKFKKCHG</sequence>
<evidence type="ECO:0000313" key="3">
    <source>
        <dbReference type="Proteomes" id="UP000310249"/>
    </source>
</evidence>
<gene>
    <name evidence="2" type="ORF">CWB99_21930</name>
</gene>
<feature type="domain" description="YchJ-like middle NTF2-like" evidence="1">
    <location>
        <begin position="26"/>
        <end position="122"/>
    </location>
</feature>
<organism evidence="2 3">
    <name type="scientific">Pseudoalteromonas rubra</name>
    <dbReference type="NCBI Taxonomy" id="43658"/>
    <lineage>
        <taxon>Bacteria</taxon>
        <taxon>Pseudomonadati</taxon>
        <taxon>Pseudomonadota</taxon>
        <taxon>Gammaproteobacteria</taxon>
        <taxon>Alteromonadales</taxon>
        <taxon>Pseudoalteromonadaceae</taxon>
        <taxon>Pseudoalteromonas</taxon>
    </lineage>
</organism>
<dbReference type="Pfam" id="PF02810">
    <property type="entry name" value="SEC-C"/>
    <property type="match status" value="1"/>
</dbReference>
<dbReference type="Pfam" id="PF17775">
    <property type="entry name" value="YchJ_M-like"/>
    <property type="match status" value="1"/>
</dbReference>
<dbReference type="OrthoDB" id="21421at2"/>
<dbReference type="AlphaFoldDB" id="A0A5S3WFN2"/>
<dbReference type="InterPro" id="IPR004027">
    <property type="entry name" value="SEC_C_motif"/>
</dbReference>